<dbReference type="PANTHER" id="PTHR34294:SF1">
    <property type="entry name" value="TRANSCRIPTIONAL REGULATOR LSRR"/>
    <property type="match status" value="1"/>
</dbReference>
<dbReference type="Pfam" id="PF04198">
    <property type="entry name" value="Sugar-bind"/>
    <property type="match status" value="1"/>
</dbReference>
<keyword evidence="2" id="KW-0805">Transcription regulation</keyword>
<dbReference type="InterPro" id="IPR037171">
    <property type="entry name" value="NagB/RpiA_transferase-like"/>
</dbReference>
<evidence type="ECO:0000256" key="2">
    <source>
        <dbReference type="ARBA" id="ARBA00023015"/>
    </source>
</evidence>
<dbReference type="InterPro" id="IPR007324">
    <property type="entry name" value="Sugar-bd_dom_put"/>
</dbReference>
<evidence type="ECO:0000259" key="5">
    <source>
        <dbReference type="Pfam" id="PF04198"/>
    </source>
</evidence>
<dbReference type="Gene3D" id="3.40.50.1360">
    <property type="match status" value="1"/>
</dbReference>
<evidence type="ECO:0000256" key="3">
    <source>
        <dbReference type="ARBA" id="ARBA00023125"/>
    </source>
</evidence>
<dbReference type="PANTHER" id="PTHR34294">
    <property type="entry name" value="TRANSCRIPTIONAL REGULATOR-RELATED"/>
    <property type="match status" value="1"/>
</dbReference>
<sequence length="323" mass="33890">MTETDSTGDETGHTDLLLRCAQLYYEADNTQQEIAKKLHLTRWKVGRLLAEARESGLVRIEIVHPAARQKAEEQALCERFGLRGAAVVPENAAGDEQELLSAVGRSAAQFLSDLSPVPKLLGVSWGRTMDAVARWMTPGWANGVHVVQLNGSMRVSRTPNGAPELAARIASAGAGRVSLLPVPAIVDEPTTRQALEQDSSVSGVLDLASHAGVVIFGLGALGVDSVLVESGYLSADDISGLGAAGAVGDALGRFITADGSLADPSLDERTLGVDLDVLTSIHTRIAVAAGPRKHQVVRAALRRGLCTALVTDAGTAKFLLEQP</sequence>
<keyword evidence="4" id="KW-0804">Transcription</keyword>
<dbReference type="RefSeq" id="WP_307249547.1">
    <property type="nucleotide sequence ID" value="NZ_JAUSQZ010000001.1"/>
</dbReference>
<comment type="caution">
    <text evidence="6">The sequence shown here is derived from an EMBL/GenBank/DDBJ whole genome shotgun (WGS) entry which is preliminary data.</text>
</comment>
<keyword evidence="3" id="KW-0238">DNA-binding</keyword>
<dbReference type="Proteomes" id="UP001235712">
    <property type="component" value="Unassembled WGS sequence"/>
</dbReference>
<evidence type="ECO:0000256" key="4">
    <source>
        <dbReference type="ARBA" id="ARBA00023163"/>
    </source>
</evidence>
<evidence type="ECO:0000313" key="7">
    <source>
        <dbReference type="Proteomes" id="UP001235712"/>
    </source>
</evidence>
<dbReference type="SUPFAM" id="SSF100950">
    <property type="entry name" value="NagB/RpiA/CoA transferase-like"/>
    <property type="match status" value="1"/>
</dbReference>
<dbReference type="InterPro" id="IPR051054">
    <property type="entry name" value="SorC_transcr_regulators"/>
</dbReference>
<feature type="domain" description="Sugar-binding" evidence="5">
    <location>
        <begin position="72"/>
        <end position="321"/>
    </location>
</feature>
<evidence type="ECO:0000256" key="1">
    <source>
        <dbReference type="ARBA" id="ARBA00010466"/>
    </source>
</evidence>
<dbReference type="Gene3D" id="1.10.10.10">
    <property type="entry name" value="Winged helix-like DNA-binding domain superfamily/Winged helix DNA-binding domain"/>
    <property type="match status" value="1"/>
</dbReference>
<proteinExistence type="inferred from homology"/>
<gene>
    <name evidence="6" type="ORF">J2S57_006228</name>
</gene>
<reference evidence="6 7" key="1">
    <citation type="submission" date="2023-07" db="EMBL/GenBank/DDBJ databases">
        <title>Sequencing the genomes of 1000 actinobacteria strains.</title>
        <authorList>
            <person name="Klenk H.-P."/>
        </authorList>
    </citation>
    <scope>NUCLEOTIDE SEQUENCE [LARGE SCALE GENOMIC DNA]</scope>
    <source>
        <strain evidence="6 7">DSM 44388</strain>
    </source>
</reference>
<evidence type="ECO:0000313" key="6">
    <source>
        <dbReference type="EMBL" id="MDP9830479.1"/>
    </source>
</evidence>
<dbReference type="EMBL" id="JAUSQZ010000001">
    <property type="protein sequence ID" value="MDP9830479.1"/>
    <property type="molecule type" value="Genomic_DNA"/>
</dbReference>
<accession>A0ABT9PCP0</accession>
<comment type="similarity">
    <text evidence="1">Belongs to the SorC transcriptional regulatory family.</text>
</comment>
<protein>
    <submittedName>
        <fullName evidence="6">Deoxyribonucleoside regulator</fullName>
    </submittedName>
</protein>
<keyword evidence="7" id="KW-1185">Reference proteome</keyword>
<dbReference type="InterPro" id="IPR036388">
    <property type="entry name" value="WH-like_DNA-bd_sf"/>
</dbReference>
<name>A0ABT9PCP0_9ACTN</name>
<organism evidence="6 7">
    <name type="scientific">Kineosporia succinea</name>
    <dbReference type="NCBI Taxonomy" id="84632"/>
    <lineage>
        <taxon>Bacteria</taxon>
        <taxon>Bacillati</taxon>
        <taxon>Actinomycetota</taxon>
        <taxon>Actinomycetes</taxon>
        <taxon>Kineosporiales</taxon>
        <taxon>Kineosporiaceae</taxon>
        <taxon>Kineosporia</taxon>
    </lineage>
</organism>